<keyword evidence="3" id="KW-1185">Reference proteome</keyword>
<comment type="caution">
    <text evidence="2">The sequence shown here is derived from an EMBL/GenBank/DDBJ whole genome shotgun (WGS) entry which is preliminary data.</text>
</comment>
<organism evidence="2 3">
    <name type="scientific">Elstera litoralis</name>
    <dbReference type="NCBI Taxonomy" id="552518"/>
    <lineage>
        <taxon>Bacteria</taxon>
        <taxon>Pseudomonadati</taxon>
        <taxon>Pseudomonadota</taxon>
        <taxon>Alphaproteobacteria</taxon>
        <taxon>Rhodospirillales</taxon>
        <taxon>Rhodospirillaceae</taxon>
        <taxon>Elstera</taxon>
    </lineage>
</organism>
<dbReference type="Proteomes" id="UP000033774">
    <property type="component" value="Unassembled WGS sequence"/>
</dbReference>
<gene>
    <name evidence="2" type="ORF">VZ95_07180</name>
</gene>
<dbReference type="InterPro" id="IPR032710">
    <property type="entry name" value="NTF2-like_dom_sf"/>
</dbReference>
<name>A0A0F3ITT7_9PROT</name>
<protein>
    <recommendedName>
        <fullName evidence="1">SnoaL-like domain-containing protein</fullName>
    </recommendedName>
</protein>
<evidence type="ECO:0000259" key="1">
    <source>
        <dbReference type="Pfam" id="PF12680"/>
    </source>
</evidence>
<proteinExistence type="predicted"/>
<dbReference type="Pfam" id="PF12680">
    <property type="entry name" value="SnoaL_2"/>
    <property type="match status" value="1"/>
</dbReference>
<evidence type="ECO:0000313" key="3">
    <source>
        <dbReference type="Proteomes" id="UP000033774"/>
    </source>
</evidence>
<feature type="domain" description="SnoaL-like" evidence="1">
    <location>
        <begin position="11"/>
        <end position="109"/>
    </location>
</feature>
<dbReference type="Gene3D" id="3.10.450.50">
    <property type="match status" value="1"/>
</dbReference>
<dbReference type="OrthoDB" id="1115105at2"/>
<dbReference type="InterPro" id="IPR037401">
    <property type="entry name" value="SnoaL-like"/>
</dbReference>
<sequence length="144" mass="16518">MTSVPPIDPFQRYLENLTAETVPHLAELVAGDVRFIDPFHDVSGIAATERVFAAIFVSLKNVRFTVIDKAWSGNAWYLRWRFEAERPQGGQILAFDGMSELYFDADNRVRLYRDHWDAATGFYEKLPVLGWVLRLLRRKIASAA</sequence>
<dbReference type="RefSeq" id="WP_045775249.1">
    <property type="nucleotide sequence ID" value="NZ_LAJY01000154.1"/>
</dbReference>
<reference evidence="2 3" key="1">
    <citation type="submission" date="2015-03" db="EMBL/GenBank/DDBJ databases">
        <title>Draft genome sequence of Elstera litoralis.</title>
        <authorList>
            <person name="Rahalkar M.C."/>
            <person name="Dhakephalkar P.K."/>
            <person name="Pore S.D."/>
            <person name="Arora P."/>
            <person name="Kapse N.G."/>
            <person name="Pandit P.S."/>
        </authorList>
    </citation>
    <scope>NUCLEOTIDE SEQUENCE [LARGE SCALE GENOMIC DNA]</scope>
    <source>
        <strain evidence="2 3">Dia-1</strain>
    </source>
</reference>
<dbReference type="AlphaFoldDB" id="A0A0F3ITT7"/>
<dbReference type="EMBL" id="LAJY01000154">
    <property type="protein sequence ID" value="KJV10101.1"/>
    <property type="molecule type" value="Genomic_DNA"/>
</dbReference>
<dbReference type="SUPFAM" id="SSF54427">
    <property type="entry name" value="NTF2-like"/>
    <property type="match status" value="1"/>
</dbReference>
<accession>A0A0F3ITT7</accession>
<evidence type="ECO:0000313" key="2">
    <source>
        <dbReference type="EMBL" id="KJV10101.1"/>
    </source>
</evidence>